<dbReference type="InterPro" id="IPR036388">
    <property type="entry name" value="WH-like_DNA-bd_sf"/>
</dbReference>
<evidence type="ECO:0000259" key="3">
    <source>
        <dbReference type="Pfam" id="PF08220"/>
    </source>
</evidence>
<keyword evidence="2" id="KW-0804">Transcription</keyword>
<dbReference type="Proteomes" id="UP000324392">
    <property type="component" value="Chromosome"/>
</dbReference>
<evidence type="ECO:0000256" key="1">
    <source>
        <dbReference type="ARBA" id="ARBA00023015"/>
    </source>
</evidence>
<organism evidence="4 5">
    <name type="scientific">Serratia symbiotica</name>
    <dbReference type="NCBI Taxonomy" id="138074"/>
    <lineage>
        <taxon>Bacteria</taxon>
        <taxon>Pseudomonadati</taxon>
        <taxon>Pseudomonadota</taxon>
        <taxon>Gammaproteobacteria</taxon>
        <taxon>Enterobacterales</taxon>
        <taxon>Yersiniaceae</taxon>
        <taxon>Serratia</taxon>
    </lineage>
</organism>
<evidence type="ECO:0000313" key="4">
    <source>
        <dbReference type="EMBL" id="BBI91586.1"/>
    </source>
</evidence>
<feature type="domain" description="HTH deoR-type" evidence="3">
    <location>
        <begin position="6"/>
        <end position="33"/>
    </location>
</feature>
<dbReference type="GO" id="GO:0003700">
    <property type="term" value="F:DNA-binding transcription factor activity"/>
    <property type="evidence" value="ECO:0007669"/>
    <property type="project" value="InterPro"/>
</dbReference>
<dbReference type="InterPro" id="IPR001034">
    <property type="entry name" value="DeoR_HTH"/>
</dbReference>
<dbReference type="Gene3D" id="1.10.10.10">
    <property type="entry name" value="Winged helix-like DNA-binding domain superfamily/Winged helix DNA-binding domain"/>
    <property type="match status" value="1"/>
</dbReference>
<evidence type="ECO:0000256" key="2">
    <source>
        <dbReference type="ARBA" id="ARBA00023163"/>
    </source>
</evidence>
<evidence type="ECO:0000313" key="5">
    <source>
        <dbReference type="Proteomes" id="UP000324392"/>
    </source>
</evidence>
<sequence length="40" mass="4619">MKQAQRHGAIIELLRLQGYVSTEELAEHFDVSPHKRFAVI</sequence>
<protein>
    <submittedName>
        <fullName evidence="4">Transcriptional repressor for the dissimilation of sn-glycerol 3-phosphate (DeoR family)</fullName>
    </submittedName>
</protein>
<proteinExistence type="predicted"/>
<keyword evidence="1" id="KW-0805">Transcription regulation</keyword>
<gene>
    <name evidence="4" type="primary">glpR</name>
    <name evidence="4" type="ORF">SSYIS1_08470</name>
</gene>
<reference evidence="4 5" key="1">
    <citation type="submission" date="2019-03" db="EMBL/GenBank/DDBJ databases">
        <title>The genome sequence of Candidatus Serratia symbiotica strain IS.</title>
        <authorList>
            <person name="Nikoh N."/>
            <person name="Koga R."/>
            <person name="Oshima K."/>
            <person name="Hattori M."/>
            <person name="Fukatsu T."/>
        </authorList>
    </citation>
    <scope>NUCLEOTIDE SEQUENCE [LARGE SCALE GENOMIC DNA]</scope>
    <source>
        <strain evidence="4 5">IS</strain>
    </source>
</reference>
<dbReference type="AlphaFoldDB" id="A0A455VLA8"/>
<accession>A0A455VLA8</accession>
<name>A0A455VLA8_9GAMM</name>
<dbReference type="Pfam" id="PF08220">
    <property type="entry name" value="HTH_DeoR"/>
    <property type="match status" value="1"/>
</dbReference>
<dbReference type="EMBL" id="AP019531">
    <property type="protein sequence ID" value="BBI91586.1"/>
    <property type="molecule type" value="Genomic_DNA"/>
</dbReference>